<dbReference type="CDD" id="cd09272">
    <property type="entry name" value="RNase_HI_RT_Ty1"/>
    <property type="match status" value="1"/>
</dbReference>
<name>A0A2N9FM57_FAGSY</name>
<feature type="domain" description="Reverse transcriptase Ty1/copia-type" evidence="3">
    <location>
        <begin position="530"/>
        <end position="635"/>
    </location>
</feature>
<evidence type="ECO:0000313" key="5">
    <source>
        <dbReference type="EMBL" id="SPC88185.1"/>
    </source>
</evidence>
<gene>
    <name evidence="5" type="ORF">FSB_LOCUS16067</name>
</gene>
<evidence type="ECO:0000259" key="3">
    <source>
        <dbReference type="Pfam" id="PF07727"/>
    </source>
</evidence>
<keyword evidence="1" id="KW-0645">Protease</keyword>
<dbReference type="Pfam" id="PF07727">
    <property type="entry name" value="RVT_2"/>
    <property type="match status" value="1"/>
</dbReference>
<dbReference type="PANTHER" id="PTHR11439">
    <property type="entry name" value="GAG-POL-RELATED RETROTRANSPOSON"/>
    <property type="match status" value="1"/>
</dbReference>
<accession>A0A2N9FM57</accession>
<dbReference type="PANTHER" id="PTHR11439:SF455">
    <property type="entry name" value="RLK (RECEPTOR-LIKE PROTEIN KINASE) 8, PUTATIVE-RELATED"/>
    <property type="match status" value="1"/>
</dbReference>
<dbReference type="EMBL" id="OIVN01000978">
    <property type="protein sequence ID" value="SPC88185.1"/>
    <property type="molecule type" value="Genomic_DNA"/>
</dbReference>
<dbReference type="SUPFAM" id="SSF56672">
    <property type="entry name" value="DNA/RNA polymerases"/>
    <property type="match status" value="1"/>
</dbReference>
<protein>
    <submittedName>
        <fullName evidence="5">Uncharacterized protein</fullName>
    </submittedName>
</protein>
<evidence type="ECO:0000259" key="4">
    <source>
        <dbReference type="Pfam" id="PF22936"/>
    </source>
</evidence>
<dbReference type="InterPro" id="IPR054722">
    <property type="entry name" value="PolX-like_BBD"/>
</dbReference>
<dbReference type="AlphaFoldDB" id="A0A2N9FM57"/>
<feature type="compositionally biased region" description="Basic residues" evidence="2">
    <location>
        <begin position="238"/>
        <end position="249"/>
    </location>
</feature>
<feature type="region of interest" description="Disordered" evidence="2">
    <location>
        <begin position="219"/>
        <end position="286"/>
    </location>
</feature>
<dbReference type="GO" id="GO:0004190">
    <property type="term" value="F:aspartic-type endopeptidase activity"/>
    <property type="evidence" value="ECO:0007669"/>
    <property type="project" value="UniProtKB-KW"/>
</dbReference>
<keyword evidence="1" id="KW-0378">Hydrolase</keyword>
<feature type="compositionally biased region" description="Gly residues" evidence="2">
    <location>
        <begin position="250"/>
        <end position="260"/>
    </location>
</feature>
<keyword evidence="1" id="KW-0064">Aspartyl protease</keyword>
<feature type="compositionally biased region" description="Low complexity" evidence="2">
    <location>
        <begin position="261"/>
        <end position="279"/>
    </location>
</feature>
<sequence>MFLLSNISNFVSVKLDHTNFLTWKFQITSILDAYSLLDCINGTISCPVKFLHQEDGTEVLNPDFLSWKARDKALISLLSVTLSPSALSLVIGQTSAQGIWTVLEQRYTAISRSNVVSLKMEINGIKKGSDPVNKYLQRIKETRDKLSTVGIHLDDEEILHIVLKGLPAEFHSFSSSMLTKNDPVSFAELHALLSTEEDLIKNLHDLSKETSLMAMTAQKQHSSSPTGQVQYNGQATRGRGRNQFHRGGRGGRGNYRGGYNNGSYNNGGSPNNFSSGNFNPMAPSSVPPPFNNTSRPTCQICYKQGHTALDCYQRMNYAYQGRQPPAKLATIASAAYPSQLSDSWPAPTTWISDSGATDHFTPDIHNLPDCSSYTDSQQVSVGNGQQLPISNIGNAQLYTFSYLFNLKKILHVPSMSSHLLSVNRFCRDNNCAFYFDADLFRIQDRPTGKPLYTGPSKDGLYPIHGLSLPLRQPINSVPSCCSQSVFLFKVFAASSVDYLQTEPPTCTIASHIPEWRAAMAAEFEALHRQSTWSLVPASPRQNLIGCRWVFKLKRNSNGSIARYKARLVAKGFHQQPGIDYAETFSPVVKPPTVRIILSLAAHHHWNLRQLDVSNAFLHGVLKEEVFMQQPPGFVDSELPHHRKYLTDLLSRFHMMDCKAASTPFVSQHKPSGSSATSLHDPTHFRSMVGALQYATFTRPDIQFAVNQVCQFMHSPSSDHLVAAKRILRYLKGSLDLGIFFQPGPLHLTAFTDADWAGDPHDRWSTSGLTVFLGNNPITWLSKKQHTVSRSSTEAEYRSLATGAAELAWLRQVLRDMGLFLPSAPVIWCDNTSALALASNPVFHGRTKHIEVDFHFVRERVVRGDIRLHFISTDDQGC</sequence>
<reference evidence="5" key="1">
    <citation type="submission" date="2018-02" db="EMBL/GenBank/DDBJ databases">
        <authorList>
            <person name="Cohen D.B."/>
            <person name="Kent A.D."/>
        </authorList>
    </citation>
    <scope>NUCLEOTIDE SEQUENCE</scope>
</reference>
<feature type="domain" description="Retrovirus-related Pol polyprotein from transposon TNT 1-94-like beta-barrel" evidence="4">
    <location>
        <begin position="350"/>
        <end position="425"/>
    </location>
</feature>
<dbReference type="InterPro" id="IPR043502">
    <property type="entry name" value="DNA/RNA_pol_sf"/>
</dbReference>
<proteinExistence type="predicted"/>
<evidence type="ECO:0000256" key="2">
    <source>
        <dbReference type="SAM" id="MobiDB-lite"/>
    </source>
</evidence>
<dbReference type="Pfam" id="PF14223">
    <property type="entry name" value="Retrotran_gag_2"/>
    <property type="match status" value="1"/>
</dbReference>
<dbReference type="InterPro" id="IPR013103">
    <property type="entry name" value="RVT_2"/>
</dbReference>
<organism evidence="5">
    <name type="scientific">Fagus sylvatica</name>
    <name type="common">Beechnut</name>
    <dbReference type="NCBI Taxonomy" id="28930"/>
    <lineage>
        <taxon>Eukaryota</taxon>
        <taxon>Viridiplantae</taxon>
        <taxon>Streptophyta</taxon>
        <taxon>Embryophyta</taxon>
        <taxon>Tracheophyta</taxon>
        <taxon>Spermatophyta</taxon>
        <taxon>Magnoliopsida</taxon>
        <taxon>eudicotyledons</taxon>
        <taxon>Gunneridae</taxon>
        <taxon>Pentapetalae</taxon>
        <taxon>rosids</taxon>
        <taxon>fabids</taxon>
        <taxon>Fagales</taxon>
        <taxon>Fagaceae</taxon>
        <taxon>Fagus</taxon>
    </lineage>
</organism>
<evidence type="ECO:0000256" key="1">
    <source>
        <dbReference type="ARBA" id="ARBA00022750"/>
    </source>
</evidence>
<feature type="compositionally biased region" description="Polar residues" evidence="2">
    <location>
        <begin position="219"/>
        <end position="235"/>
    </location>
</feature>
<dbReference type="Pfam" id="PF22936">
    <property type="entry name" value="Pol_BBD"/>
    <property type="match status" value="1"/>
</dbReference>